<keyword evidence="1" id="KW-0732">Signal</keyword>
<feature type="signal peptide" evidence="1">
    <location>
        <begin position="1"/>
        <end position="25"/>
    </location>
</feature>
<evidence type="ECO:0000313" key="3">
    <source>
        <dbReference type="Proteomes" id="UP001651880"/>
    </source>
</evidence>
<evidence type="ECO:0000256" key="1">
    <source>
        <dbReference type="SAM" id="SignalP"/>
    </source>
</evidence>
<comment type="caution">
    <text evidence="2">The sequence shown here is derived from an EMBL/GenBank/DDBJ whole genome shotgun (WGS) entry which is preliminary data.</text>
</comment>
<dbReference type="RefSeq" id="WP_255229149.1">
    <property type="nucleotide sequence ID" value="NZ_JAJEKE010000025.1"/>
</dbReference>
<feature type="chain" id="PRO_5047450631" description="Lipoprotein" evidence="1">
    <location>
        <begin position="26"/>
        <end position="189"/>
    </location>
</feature>
<evidence type="ECO:0008006" key="4">
    <source>
        <dbReference type="Google" id="ProtNLM"/>
    </source>
</evidence>
<proteinExistence type="predicted"/>
<keyword evidence="3" id="KW-1185">Reference proteome</keyword>
<accession>A0ABT1NJZ9</accession>
<organism evidence="2 3">
    <name type="scientific">Lutispora saccharofermentans</name>
    <dbReference type="NCBI Taxonomy" id="3024236"/>
    <lineage>
        <taxon>Bacteria</taxon>
        <taxon>Bacillati</taxon>
        <taxon>Bacillota</taxon>
        <taxon>Clostridia</taxon>
        <taxon>Lutisporales</taxon>
        <taxon>Lutisporaceae</taxon>
        <taxon>Lutispora</taxon>
    </lineage>
</organism>
<name>A0ABT1NJZ9_9FIRM</name>
<dbReference type="Proteomes" id="UP001651880">
    <property type="component" value="Unassembled WGS sequence"/>
</dbReference>
<dbReference type="EMBL" id="JAJEKE010000025">
    <property type="protein sequence ID" value="MCQ1531595.1"/>
    <property type="molecule type" value="Genomic_DNA"/>
</dbReference>
<evidence type="ECO:0000313" key="2">
    <source>
        <dbReference type="EMBL" id="MCQ1531595.1"/>
    </source>
</evidence>
<gene>
    <name evidence="2" type="ORF">LJD61_18940</name>
</gene>
<sequence length="189" mass="22002">MHKGNNNSRKKLLLLVVFLTYIATACTSKPIAISQDDNVIEAAVDNEKNLISLQLRELELDEYKANAKKILHSYFYESYIEKIDKINSIGGIYAPSVKTPIIYNVSKVCTDSKKTSKIVFINAPVDDSTSRLYRMYIFKEEDEQWKLFQLREYYVVMDGPKKDDFKRVTDLFTNYDNKPIEYSAIKIRE</sequence>
<reference evidence="2 3" key="1">
    <citation type="submission" date="2021-10" db="EMBL/GenBank/DDBJ databases">
        <title>Lutispora strain m25 sp. nov., a thermophilic, non-spore-forming bacterium isolated from a lab-scale methanogenic bioreactor digesting anaerobic sludge.</title>
        <authorList>
            <person name="El Houari A."/>
            <person name="Mcdonald J."/>
        </authorList>
    </citation>
    <scope>NUCLEOTIDE SEQUENCE [LARGE SCALE GENOMIC DNA]</scope>
    <source>
        <strain evidence="3">m25</strain>
    </source>
</reference>
<protein>
    <recommendedName>
        <fullName evidence="4">Lipoprotein</fullName>
    </recommendedName>
</protein>
<dbReference type="PROSITE" id="PS51257">
    <property type="entry name" value="PROKAR_LIPOPROTEIN"/>
    <property type="match status" value="1"/>
</dbReference>